<dbReference type="SUPFAM" id="SSF56672">
    <property type="entry name" value="DNA/RNA polymerases"/>
    <property type="match status" value="1"/>
</dbReference>
<keyword evidence="5" id="KW-1185">Reference proteome</keyword>
<dbReference type="EMBL" id="JARYMX010000004">
    <property type="protein sequence ID" value="KAJ9551621.1"/>
    <property type="molecule type" value="Genomic_DNA"/>
</dbReference>
<evidence type="ECO:0008006" key="6">
    <source>
        <dbReference type="Google" id="ProtNLM"/>
    </source>
</evidence>
<evidence type="ECO:0000259" key="3">
    <source>
        <dbReference type="Pfam" id="PF25597"/>
    </source>
</evidence>
<accession>A0AA38TAL3</accession>
<dbReference type="Pfam" id="PF25597">
    <property type="entry name" value="SH3_retrovirus"/>
    <property type="match status" value="1"/>
</dbReference>
<dbReference type="Pfam" id="PF07727">
    <property type="entry name" value="RVT_2"/>
    <property type="match status" value="1"/>
</dbReference>
<evidence type="ECO:0000256" key="1">
    <source>
        <dbReference type="SAM" id="MobiDB-lite"/>
    </source>
</evidence>
<name>A0AA38TAL3_9ASTR</name>
<dbReference type="InterPro" id="IPR013103">
    <property type="entry name" value="RVT_2"/>
</dbReference>
<feature type="region of interest" description="Disordered" evidence="1">
    <location>
        <begin position="150"/>
        <end position="172"/>
    </location>
</feature>
<evidence type="ECO:0000313" key="5">
    <source>
        <dbReference type="Proteomes" id="UP001172457"/>
    </source>
</evidence>
<dbReference type="InterPro" id="IPR012337">
    <property type="entry name" value="RNaseH-like_sf"/>
</dbReference>
<feature type="compositionally biased region" description="Polar residues" evidence="1">
    <location>
        <begin position="161"/>
        <end position="172"/>
    </location>
</feature>
<dbReference type="InterPro" id="IPR043502">
    <property type="entry name" value="DNA/RNA_pol_sf"/>
</dbReference>
<organism evidence="4 5">
    <name type="scientific">Centaurea solstitialis</name>
    <name type="common">yellow star-thistle</name>
    <dbReference type="NCBI Taxonomy" id="347529"/>
    <lineage>
        <taxon>Eukaryota</taxon>
        <taxon>Viridiplantae</taxon>
        <taxon>Streptophyta</taxon>
        <taxon>Embryophyta</taxon>
        <taxon>Tracheophyta</taxon>
        <taxon>Spermatophyta</taxon>
        <taxon>Magnoliopsida</taxon>
        <taxon>eudicotyledons</taxon>
        <taxon>Gunneridae</taxon>
        <taxon>Pentapetalae</taxon>
        <taxon>asterids</taxon>
        <taxon>campanulids</taxon>
        <taxon>Asterales</taxon>
        <taxon>Asteraceae</taxon>
        <taxon>Carduoideae</taxon>
        <taxon>Cardueae</taxon>
        <taxon>Centaureinae</taxon>
        <taxon>Centaurea</taxon>
    </lineage>
</organism>
<comment type="caution">
    <text evidence="4">The sequence shown here is derived from an EMBL/GenBank/DDBJ whole genome shotgun (WGS) entry which is preliminary data.</text>
</comment>
<dbReference type="AlphaFoldDB" id="A0AA38TAL3"/>
<reference evidence="4" key="1">
    <citation type="submission" date="2023-03" db="EMBL/GenBank/DDBJ databases">
        <title>Chromosome-scale reference genome and RAD-based genetic map of yellow starthistle (Centaurea solstitialis) reveal putative structural variation and QTLs associated with invader traits.</title>
        <authorList>
            <person name="Reatini B."/>
            <person name="Cang F.A."/>
            <person name="Jiang Q."/>
            <person name="Mckibben M.T.W."/>
            <person name="Barker M.S."/>
            <person name="Rieseberg L.H."/>
            <person name="Dlugosch K.M."/>
        </authorList>
    </citation>
    <scope>NUCLEOTIDE SEQUENCE</scope>
    <source>
        <strain evidence="4">CAN-66</strain>
        <tissue evidence="4">Leaf</tissue>
    </source>
</reference>
<dbReference type="Proteomes" id="UP001172457">
    <property type="component" value="Chromosome 4"/>
</dbReference>
<dbReference type="InterPro" id="IPR057670">
    <property type="entry name" value="SH3_retrovirus"/>
</dbReference>
<dbReference type="PANTHER" id="PTHR11439">
    <property type="entry name" value="GAG-POL-RELATED RETROTRANSPOSON"/>
    <property type="match status" value="1"/>
</dbReference>
<feature type="domain" description="Retroviral polymerase SH3-like" evidence="3">
    <location>
        <begin position="59"/>
        <end position="122"/>
    </location>
</feature>
<evidence type="ECO:0000259" key="2">
    <source>
        <dbReference type="Pfam" id="PF07727"/>
    </source>
</evidence>
<dbReference type="SUPFAM" id="SSF53098">
    <property type="entry name" value="Ribonuclease H-like"/>
    <property type="match status" value="1"/>
</dbReference>
<gene>
    <name evidence="4" type="ORF">OSB04_015666</name>
</gene>
<feature type="domain" description="Reverse transcriptase Ty1/copia-type" evidence="2">
    <location>
        <begin position="229"/>
        <end position="462"/>
    </location>
</feature>
<proteinExistence type="predicted"/>
<dbReference type="PANTHER" id="PTHR11439:SF515">
    <property type="entry name" value="GAG-POL POLYPROTEIN"/>
    <property type="match status" value="1"/>
</dbReference>
<sequence length="579" mass="66212">MTRSILKAKQVPNYLWGEAVNHSTYIINRIPTRALKEATPYQLYYGRKPDIEHMRVFGCIAYAKVAGPFLKKLDDRSRKTVHLGSEPGSKAYRLFDPESQKIIVSRDVIFNENSSWKWDRTSDPSHKPDMFWVHWPSLIDTGEGPVAEVVNTEGGDGDGAEQTQPQDGVGQNNRHLKMGMERNNHLNYEDQIDLHNCHDDMKTSNYHEAKDNPMWVKAMTEEIDSIEKNGTWELVERPNNATIIGLKWVFKVKRDANGSISRYKARPGIDFEEVFAPVARIETVRLLIALAASKGWELHHLDVKSAFLHGELQEEVFVHQPEGFVKKGREDLVYKLIKALYGLRQAPRTWNIKLDGILKEMKFQRCMQEQAVYRRRIGADLILVGVYVDDLVVTGSSINVISKFKQAMASNFDMTDLGVLRYYLGIEVYQQKDDIIITQEGYAKKVLKDAGMYDCNPTLIPMDSNVKFSKDEKEEDADATEYRSLVGRLRYLLQTRPDLSYAVGITSRYMQTPKKSHMVAIKQILRYVKGTLGFGIRYARGESMELIGYSDSSHNIDQDDGRSTTGHIFYLVSILESHL</sequence>
<evidence type="ECO:0000313" key="4">
    <source>
        <dbReference type="EMBL" id="KAJ9551621.1"/>
    </source>
</evidence>
<protein>
    <recommendedName>
        <fullName evidence="6">Reverse transcriptase Ty1/copia-type domain-containing protein</fullName>
    </recommendedName>
</protein>